<evidence type="ECO:0000313" key="2">
    <source>
        <dbReference type="Proteomes" id="UP001305414"/>
    </source>
</evidence>
<keyword evidence="2" id="KW-1185">Reference proteome</keyword>
<organism evidence="1 2">
    <name type="scientific">Xylaria bambusicola</name>
    <dbReference type="NCBI Taxonomy" id="326684"/>
    <lineage>
        <taxon>Eukaryota</taxon>
        <taxon>Fungi</taxon>
        <taxon>Dikarya</taxon>
        <taxon>Ascomycota</taxon>
        <taxon>Pezizomycotina</taxon>
        <taxon>Sordariomycetes</taxon>
        <taxon>Xylariomycetidae</taxon>
        <taxon>Xylariales</taxon>
        <taxon>Xylariaceae</taxon>
        <taxon>Xylaria</taxon>
    </lineage>
</organism>
<accession>A0AAN7UI52</accession>
<gene>
    <name evidence="1" type="ORF">RRF57_008603</name>
</gene>
<dbReference type="AlphaFoldDB" id="A0AAN7UI52"/>
<dbReference type="EMBL" id="JAWHQM010000027">
    <property type="protein sequence ID" value="KAK5632890.1"/>
    <property type="molecule type" value="Genomic_DNA"/>
</dbReference>
<reference evidence="1 2" key="1">
    <citation type="submission" date="2023-10" db="EMBL/GenBank/DDBJ databases">
        <title>Draft genome sequence of Xylaria bambusicola isolate GMP-LS, the root and basal stem rot pathogen of sugarcane in Indonesia.</title>
        <authorList>
            <person name="Selvaraj P."/>
            <person name="Muralishankar V."/>
            <person name="Muruganantham S."/>
            <person name="Sp S."/>
            <person name="Haryani S."/>
            <person name="Lau K.J.X."/>
            <person name="Naqvi N.I."/>
        </authorList>
    </citation>
    <scope>NUCLEOTIDE SEQUENCE [LARGE SCALE GENOMIC DNA]</scope>
    <source>
        <strain evidence="1">GMP-LS</strain>
    </source>
</reference>
<evidence type="ECO:0000313" key="1">
    <source>
        <dbReference type="EMBL" id="KAK5632890.1"/>
    </source>
</evidence>
<name>A0AAN7UI52_9PEZI</name>
<proteinExistence type="predicted"/>
<sequence length="146" mass="15530">MAPRKTDAAPIDSSGRSSTAAHAACMTFSFSVETGTNSVAWIAVGRYVPTSSAPISSTILTSSFRFALPEARVGSYGTSVLCGHGLVFARLLVAFENAKRHELALLVQLSNRDNYGIDLIGVKYSILDFSKLDTEAVELDLVVLAS</sequence>
<protein>
    <submittedName>
        <fullName evidence="1">Uncharacterized protein</fullName>
    </submittedName>
</protein>
<comment type="caution">
    <text evidence="1">The sequence shown here is derived from an EMBL/GenBank/DDBJ whole genome shotgun (WGS) entry which is preliminary data.</text>
</comment>
<dbReference type="Proteomes" id="UP001305414">
    <property type="component" value="Unassembled WGS sequence"/>
</dbReference>